<dbReference type="AlphaFoldDB" id="A0A941DM56"/>
<keyword evidence="3" id="KW-1185">Reference proteome</keyword>
<feature type="domain" description="SnoaL-like" evidence="1">
    <location>
        <begin position="21"/>
        <end position="120"/>
    </location>
</feature>
<dbReference type="InterPro" id="IPR037401">
    <property type="entry name" value="SnoaL-like"/>
</dbReference>
<reference evidence="2" key="1">
    <citation type="submission" date="2021-04" db="EMBL/GenBank/DDBJ databases">
        <title>novel species isolated from subtropical streams in China.</title>
        <authorList>
            <person name="Lu H."/>
        </authorList>
    </citation>
    <scope>NUCLEOTIDE SEQUENCE</scope>
    <source>
        <strain evidence="2">LFS511W</strain>
    </source>
</reference>
<organism evidence="2 3">
    <name type="scientific">Undibacterium luofuense</name>
    <dbReference type="NCBI Taxonomy" id="2828733"/>
    <lineage>
        <taxon>Bacteria</taxon>
        <taxon>Pseudomonadati</taxon>
        <taxon>Pseudomonadota</taxon>
        <taxon>Betaproteobacteria</taxon>
        <taxon>Burkholderiales</taxon>
        <taxon>Oxalobacteraceae</taxon>
        <taxon>Undibacterium</taxon>
    </lineage>
</organism>
<dbReference type="Proteomes" id="UP000680067">
    <property type="component" value="Unassembled WGS sequence"/>
</dbReference>
<dbReference type="EMBL" id="JAGSPN010000005">
    <property type="protein sequence ID" value="MBR7782164.1"/>
    <property type="molecule type" value="Genomic_DNA"/>
</dbReference>
<comment type="caution">
    <text evidence="2">The sequence shown here is derived from an EMBL/GenBank/DDBJ whole genome shotgun (WGS) entry which is preliminary data.</text>
</comment>
<dbReference type="RefSeq" id="WP_212687509.1">
    <property type="nucleotide sequence ID" value="NZ_JAGSPN010000005.1"/>
</dbReference>
<gene>
    <name evidence="2" type="ORF">KDM89_08430</name>
</gene>
<dbReference type="SUPFAM" id="SSF54427">
    <property type="entry name" value="NTF2-like"/>
    <property type="match status" value="1"/>
</dbReference>
<dbReference type="Gene3D" id="3.10.450.50">
    <property type="match status" value="1"/>
</dbReference>
<evidence type="ECO:0000313" key="2">
    <source>
        <dbReference type="EMBL" id="MBR7782164.1"/>
    </source>
</evidence>
<accession>A0A941DM56</accession>
<name>A0A941DM56_9BURK</name>
<evidence type="ECO:0000313" key="3">
    <source>
        <dbReference type="Proteomes" id="UP000680067"/>
    </source>
</evidence>
<dbReference type="Pfam" id="PF12680">
    <property type="entry name" value="SnoaL_2"/>
    <property type="match status" value="1"/>
</dbReference>
<dbReference type="InterPro" id="IPR032710">
    <property type="entry name" value="NTF2-like_dom_sf"/>
</dbReference>
<protein>
    <submittedName>
        <fullName evidence="2">Nuclear transport factor 2 family protein</fullName>
    </submittedName>
</protein>
<proteinExistence type="predicted"/>
<sequence length="152" mass="18067">MNNNAHATEQSCQHSLQQLVQFFETISPDSVQRIPDIYSADAYFKDPFNEVRGVEAVKKIFAHMFVQVEAPRFIVTNTVLQGDQAFLCWEFIFRFRRFSNEEQCVRGVTHFRFDSDGKVSMHRDYWDAAEELYEKLPVLRHLMRWLRRTANQ</sequence>
<evidence type="ECO:0000259" key="1">
    <source>
        <dbReference type="Pfam" id="PF12680"/>
    </source>
</evidence>